<evidence type="ECO:0000313" key="3">
    <source>
        <dbReference type="EMBL" id="KAK8897511.1"/>
    </source>
</evidence>
<feature type="transmembrane region" description="Helical" evidence="1">
    <location>
        <begin position="512"/>
        <end position="533"/>
    </location>
</feature>
<evidence type="ECO:0000256" key="1">
    <source>
        <dbReference type="SAM" id="Phobius"/>
    </source>
</evidence>
<dbReference type="InterPro" id="IPR004843">
    <property type="entry name" value="Calcineurin-like_PHP"/>
</dbReference>
<keyword evidence="1 3" id="KW-0812">Transmembrane</keyword>
<keyword evidence="4" id="KW-1185">Reference proteome</keyword>
<feature type="transmembrane region" description="Helical" evidence="1">
    <location>
        <begin position="440"/>
        <end position="459"/>
    </location>
</feature>
<dbReference type="InterPro" id="IPR029052">
    <property type="entry name" value="Metallo-depent_PP-like"/>
</dbReference>
<name>A0ABR2L3F1_9EUKA</name>
<feature type="transmembrane region" description="Helical" evidence="1">
    <location>
        <begin position="20"/>
        <end position="37"/>
    </location>
</feature>
<feature type="domain" description="Calcineurin-like phosphoesterase" evidence="2">
    <location>
        <begin position="61"/>
        <end position="272"/>
    </location>
</feature>
<dbReference type="PANTHER" id="PTHR14795:SF0">
    <property type="entry name" value="TRANSMEMBRANE PROTEIN 62"/>
    <property type="match status" value="1"/>
</dbReference>
<proteinExistence type="predicted"/>
<organism evidence="3 4">
    <name type="scientific">Tritrichomonas musculus</name>
    <dbReference type="NCBI Taxonomy" id="1915356"/>
    <lineage>
        <taxon>Eukaryota</taxon>
        <taxon>Metamonada</taxon>
        <taxon>Parabasalia</taxon>
        <taxon>Tritrichomonadida</taxon>
        <taxon>Tritrichomonadidae</taxon>
        <taxon>Tritrichomonas</taxon>
    </lineage>
</organism>
<dbReference type="Gene3D" id="3.60.21.10">
    <property type="match status" value="1"/>
</dbReference>
<sequence length="669" mass="76795">MLQIKVKAKFNIIPYYISQYSWIFIVLIPFMFSVLFPKKTKEIKIYSSRALINNSIDPLIFAHVSDVHINSLHLDSINSFKKTLNIIKNISPEFVVVTGDIVDNYDSLKFPRYGEQNEESWQIYRKELNNIKNIPIIEVAGNHDMFGIKSVLSSKNYFLDSSRSFNRDNIKSIDDFLIHSFKVRNSNTNIITINPFNFPTAHPPLLLYPKFSTKLLDLLNNEISKSQNRSIVICHYPISSIHSKKSSSGLSLIDLISSNKSIQAFLSGHSHPQNIKVYHHDKGILEILGVSSLQQSKFGLVSIDNGGISCTLINSNNPAKGIITYPIQKEQLSSNSIFNDIENSEIRVVLFSNRENLSIKFNISENTNSKLVYSGNLKYSRKLQNNHSLYTFPLNKCISNKGSYNITFSGDFEGHVDFIIADNIKTGGEILTEYPRIINMLKITFPIIILILLIMTIPFDCKICNSLQTRLNHVEEWIETSNLNEEKDIYNWLYVTFGGILLIRKRFQKNNIIVRLFVFFSVLYCLFGPMFFFKTEDLVGFVWTYGYFIGNHSINSDYGIFYSYFYLGIICTPMILICSSFGIKTFSKYQIVDIIFYCISLIGDSIVLIRMIHQTTGSKFVLTSIGFIYIPLLFIIMIITSLILTICNKNKDELYDIENINEEMISKLL</sequence>
<dbReference type="Proteomes" id="UP001470230">
    <property type="component" value="Unassembled WGS sequence"/>
</dbReference>
<gene>
    <name evidence="3" type="ORF">M9Y10_015467</name>
</gene>
<keyword evidence="1" id="KW-1133">Transmembrane helix</keyword>
<dbReference type="SUPFAM" id="SSF56300">
    <property type="entry name" value="Metallo-dependent phosphatases"/>
    <property type="match status" value="1"/>
</dbReference>
<feature type="transmembrane region" description="Helical" evidence="1">
    <location>
        <begin position="561"/>
        <end position="582"/>
    </location>
</feature>
<keyword evidence="1" id="KW-0472">Membrane</keyword>
<dbReference type="PANTHER" id="PTHR14795">
    <property type="entry name" value="HELICASE RELATED"/>
    <property type="match status" value="1"/>
</dbReference>
<reference evidence="3 4" key="1">
    <citation type="submission" date="2024-04" db="EMBL/GenBank/DDBJ databases">
        <title>Tritrichomonas musculus Genome.</title>
        <authorList>
            <person name="Alves-Ferreira E."/>
            <person name="Grigg M."/>
            <person name="Lorenzi H."/>
            <person name="Galac M."/>
        </authorList>
    </citation>
    <scope>NUCLEOTIDE SEQUENCE [LARGE SCALE GENOMIC DNA]</scope>
    <source>
        <strain evidence="3 4">EAF2021</strain>
    </source>
</reference>
<comment type="caution">
    <text evidence="3">The sequence shown here is derived from an EMBL/GenBank/DDBJ whole genome shotgun (WGS) entry which is preliminary data.</text>
</comment>
<feature type="transmembrane region" description="Helical" evidence="1">
    <location>
        <begin position="625"/>
        <end position="647"/>
    </location>
</feature>
<dbReference type="Pfam" id="PF00149">
    <property type="entry name" value="Metallophos"/>
    <property type="match status" value="1"/>
</dbReference>
<dbReference type="EMBL" id="JAPFFF010000002">
    <property type="protein sequence ID" value="KAK8897511.1"/>
    <property type="molecule type" value="Genomic_DNA"/>
</dbReference>
<accession>A0ABR2L3F1</accession>
<evidence type="ECO:0000313" key="4">
    <source>
        <dbReference type="Proteomes" id="UP001470230"/>
    </source>
</evidence>
<protein>
    <submittedName>
        <fullName evidence="3">Transmembrane protein 62</fullName>
    </submittedName>
</protein>
<evidence type="ECO:0000259" key="2">
    <source>
        <dbReference type="Pfam" id="PF00149"/>
    </source>
</evidence>
<feature type="transmembrane region" description="Helical" evidence="1">
    <location>
        <begin position="594"/>
        <end position="613"/>
    </location>
</feature>